<evidence type="ECO:0000256" key="5">
    <source>
        <dbReference type="ARBA" id="ARBA00022723"/>
    </source>
</evidence>
<evidence type="ECO:0000256" key="6">
    <source>
        <dbReference type="ARBA" id="ARBA00022801"/>
    </source>
</evidence>
<dbReference type="GO" id="GO:0017061">
    <property type="term" value="F:S-methyl-5-thioadenosine phosphorylase activity"/>
    <property type="evidence" value="ECO:0007669"/>
    <property type="project" value="UniProtKB-EC"/>
</dbReference>
<dbReference type="PANTHER" id="PTHR30616:SF2">
    <property type="entry name" value="PURINE NUCLEOSIDE PHOSPHORYLASE LACC1"/>
    <property type="match status" value="1"/>
</dbReference>
<comment type="catalytic activity">
    <reaction evidence="10">
        <text>S-methyl-5'-thioadenosine + phosphate = 5-(methylsulfanyl)-alpha-D-ribose 1-phosphate + adenine</text>
        <dbReference type="Rhea" id="RHEA:11852"/>
        <dbReference type="ChEBI" id="CHEBI:16708"/>
        <dbReference type="ChEBI" id="CHEBI:17509"/>
        <dbReference type="ChEBI" id="CHEBI:43474"/>
        <dbReference type="ChEBI" id="CHEBI:58533"/>
        <dbReference type="EC" id="2.4.2.28"/>
    </reaction>
    <physiologicalReaction direction="left-to-right" evidence="10">
        <dbReference type="Rhea" id="RHEA:11853"/>
    </physiologicalReaction>
</comment>
<evidence type="ECO:0000256" key="2">
    <source>
        <dbReference type="ARBA" id="ARBA00003215"/>
    </source>
</evidence>
<dbReference type="EMBL" id="PVXP01000004">
    <property type="protein sequence ID" value="PRR86458.1"/>
    <property type="molecule type" value="Genomic_DNA"/>
</dbReference>
<evidence type="ECO:0000313" key="13">
    <source>
        <dbReference type="Proteomes" id="UP000237798"/>
    </source>
</evidence>
<dbReference type="CDD" id="cd16833">
    <property type="entry name" value="YfiH"/>
    <property type="match status" value="1"/>
</dbReference>
<comment type="catalytic activity">
    <reaction evidence="8">
        <text>adenosine + H2O + H(+) = inosine + NH4(+)</text>
        <dbReference type="Rhea" id="RHEA:24408"/>
        <dbReference type="ChEBI" id="CHEBI:15377"/>
        <dbReference type="ChEBI" id="CHEBI:15378"/>
        <dbReference type="ChEBI" id="CHEBI:16335"/>
        <dbReference type="ChEBI" id="CHEBI:17596"/>
        <dbReference type="ChEBI" id="CHEBI:28938"/>
        <dbReference type="EC" id="3.5.4.4"/>
    </reaction>
    <physiologicalReaction direction="left-to-right" evidence="8">
        <dbReference type="Rhea" id="RHEA:24409"/>
    </physiologicalReaction>
</comment>
<protein>
    <recommendedName>
        <fullName evidence="11">Purine nucleoside phosphorylase</fullName>
    </recommendedName>
</protein>
<keyword evidence="13" id="KW-1185">Reference proteome</keyword>
<proteinExistence type="inferred from homology"/>
<keyword evidence="5" id="KW-0479">Metal-binding</keyword>
<dbReference type="InterPro" id="IPR038371">
    <property type="entry name" value="Cu_polyphenol_OxRdtase_sf"/>
</dbReference>
<dbReference type="Gene3D" id="3.60.140.10">
    <property type="entry name" value="CNF1/YfiH-like putative cysteine hydrolases"/>
    <property type="match status" value="1"/>
</dbReference>
<evidence type="ECO:0000256" key="3">
    <source>
        <dbReference type="ARBA" id="ARBA00007353"/>
    </source>
</evidence>
<evidence type="ECO:0000256" key="10">
    <source>
        <dbReference type="ARBA" id="ARBA00049893"/>
    </source>
</evidence>
<evidence type="ECO:0000313" key="12">
    <source>
        <dbReference type="EMBL" id="PRR86458.1"/>
    </source>
</evidence>
<comment type="catalytic activity">
    <reaction evidence="1">
        <text>inosine + phosphate = alpha-D-ribose 1-phosphate + hypoxanthine</text>
        <dbReference type="Rhea" id="RHEA:27646"/>
        <dbReference type="ChEBI" id="CHEBI:17368"/>
        <dbReference type="ChEBI" id="CHEBI:17596"/>
        <dbReference type="ChEBI" id="CHEBI:43474"/>
        <dbReference type="ChEBI" id="CHEBI:57720"/>
        <dbReference type="EC" id="2.4.2.1"/>
    </reaction>
    <physiologicalReaction direction="left-to-right" evidence="1">
        <dbReference type="Rhea" id="RHEA:27647"/>
    </physiologicalReaction>
</comment>
<comment type="function">
    <text evidence="2">Purine nucleoside enzyme that catalyzes the phosphorolysis of adenosine and inosine nucleosides, yielding D-ribose 1-phosphate and the respective free bases, adenine and hypoxanthine. Also catalyzes the phosphorolysis of S-methyl-5'-thioadenosine into adenine and S-methyl-5-thio-alpha-D-ribose 1-phosphate. Also has adenosine deaminase activity.</text>
</comment>
<keyword evidence="4" id="KW-0808">Transferase</keyword>
<reference evidence="12 13" key="1">
    <citation type="submission" date="2018-03" db="EMBL/GenBank/DDBJ databases">
        <title>Genome sequence of Clostridium luticellarii DSM 29923.</title>
        <authorList>
            <person name="Poehlein A."/>
            <person name="Daniel R."/>
        </authorList>
    </citation>
    <scope>NUCLEOTIDE SEQUENCE [LARGE SCALE GENOMIC DNA]</scope>
    <source>
        <strain evidence="12 13">DSM 29923</strain>
    </source>
</reference>
<dbReference type="OrthoDB" id="4279at2"/>
<dbReference type="InterPro" id="IPR011324">
    <property type="entry name" value="Cytotoxic_necrot_fac-like_cat"/>
</dbReference>
<evidence type="ECO:0000256" key="4">
    <source>
        <dbReference type="ARBA" id="ARBA00022679"/>
    </source>
</evidence>
<comment type="catalytic activity">
    <reaction evidence="9">
        <text>adenosine + phosphate = alpha-D-ribose 1-phosphate + adenine</text>
        <dbReference type="Rhea" id="RHEA:27642"/>
        <dbReference type="ChEBI" id="CHEBI:16335"/>
        <dbReference type="ChEBI" id="CHEBI:16708"/>
        <dbReference type="ChEBI" id="CHEBI:43474"/>
        <dbReference type="ChEBI" id="CHEBI:57720"/>
        <dbReference type="EC" id="2.4.2.1"/>
    </reaction>
    <physiologicalReaction direction="left-to-right" evidence="9">
        <dbReference type="Rhea" id="RHEA:27643"/>
    </physiologicalReaction>
</comment>
<keyword evidence="7" id="KW-0862">Zinc</keyword>
<dbReference type="AlphaFoldDB" id="A0A2T0BRF5"/>
<dbReference type="InterPro" id="IPR003730">
    <property type="entry name" value="Cu_polyphenol_OxRdtase"/>
</dbReference>
<name>A0A2T0BRF5_9CLOT</name>
<evidence type="ECO:0000256" key="7">
    <source>
        <dbReference type="ARBA" id="ARBA00022833"/>
    </source>
</evidence>
<keyword evidence="6" id="KW-0378">Hydrolase</keyword>
<evidence type="ECO:0000256" key="1">
    <source>
        <dbReference type="ARBA" id="ARBA00000553"/>
    </source>
</evidence>
<dbReference type="Pfam" id="PF02578">
    <property type="entry name" value="Cu-oxidase_4"/>
    <property type="match status" value="1"/>
</dbReference>
<accession>A0A2T0BRF5</accession>
<gene>
    <name evidence="12" type="primary">yfiH</name>
    <name evidence="12" type="ORF">CLLU_05560</name>
</gene>
<evidence type="ECO:0000256" key="11">
    <source>
        <dbReference type="RuleBase" id="RU361274"/>
    </source>
</evidence>
<dbReference type="GO" id="GO:0005507">
    <property type="term" value="F:copper ion binding"/>
    <property type="evidence" value="ECO:0007669"/>
    <property type="project" value="TreeGrafter"/>
</dbReference>
<dbReference type="NCBIfam" id="TIGR00726">
    <property type="entry name" value="peptidoglycan editing factor PgeF"/>
    <property type="match status" value="1"/>
</dbReference>
<dbReference type="RefSeq" id="WP_106008059.1">
    <property type="nucleotide sequence ID" value="NZ_JALCQO010000001.1"/>
</dbReference>
<dbReference type="SUPFAM" id="SSF64438">
    <property type="entry name" value="CNF1/YfiH-like putative cysteine hydrolases"/>
    <property type="match status" value="1"/>
</dbReference>
<dbReference type="GO" id="GO:0016787">
    <property type="term" value="F:hydrolase activity"/>
    <property type="evidence" value="ECO:0007669"/>
    <property type="project" value="UniProtKB-KW"/>
</dbReference>
<evidence type="ECO:0000256" key="8">
    <source>
        <dbReference type="ARBA" id="ARBA00047989"/>
    </source>
</evidence>
<organism evidence="12 13">
    <name type="scientific">Clostridium luticellarii</name>
    <dbReference type="NCBI Taxonomy" id="1691940"/>
    <lineage>
        <taxon>Bacteria</taxon>
        <taxon>Bacillati</taxon>
        <taxon>Bacillota</taxon>
        <taxon>Clostridia</taxon>
        <taxon>Eubacteriales</taxon>
        <taxon>Clostridiaceae</taxon>
        <taxon>Clostridium</taxon>
    </lineage>
</organism>
<sequence>MKKFAVGSYEFIISDLKGAKAVFSTAKNDLNFNKTKSEGRKNIENLKQWFKLKNIGYLNQIHGCNIVNYSNNVEDADGIITNRPYTAIGVFNADCVPVLIYDEKKKVIAAAHSGWRGTLSCIVSRTIEKLKEEYGSKAENLKVCVGPHIHSCCYEVGEELKNKFKADPFYRDKSHIFNGRNLDLKRCILYQLEEKGVKVENINYPDICTVCSKELQFYSYRRDKGAGRMFSFIYLDPFDKKADL</sequence>
<comment type="caution">
    <text evidence="12">The sequence shown here is derived from an EMBL/GenBank/DDBJ whole genome shotgun (WGS) entry which is preliminary data.</text>
</comment>
<comment type="similarity">
    <text evidence="3 11">Belongs to the purine nucleoside phosphorylase YfiH/LACC1 family.</text>
</comment>
<evidence type="ECO:0000256" key="9">
    <source>
        <dbReference type="ARBA" id="ARBA00048968"/>
    </source>
</evidence>
<dbReference type="PANTHER" id="PTHR30616">
    <property type="entry name" value="UNCHARACTERIZED PROTEIN YFIH"/>
    <property type="match status" value="1"/>
</dbReference>
<dbReference type="Proteomes" id="UP000237798">
    <property type="component" value="Unassembled WGS sequence"/>
</dbReference>